<dbReference type="EMBL" id="PKHU01000002">
    <property type="protein sequence ID" value="PKZ29748.1"/>
    <property type="molecule type" value="Genomic_DNA"/>
</dbReference>
<dbReference type="Gene3D" id="1.10.3480.10">
    <property type="entry name" value="TorD-like"/>
    <property type="match status" value="1"/>
</dbReference>
<protein>
    <submittedName>
        <fullName evidence="1">Uncharacterized protein</fullName>
    </submittedName>
</protein>
<dbReference type="RefSeq" id="WP_050335060.1">
    <property type="nucleotide sequence ID" value="NZ_JAPXGL010000001.1"/>
</dbReference>
<comment type="caution">
    <text evidence="1">The sequence shown here is derived from an EMBL/GenBank/DDBJ whole genome shotgun (WGS) entry which is preliminary data.</text>
</comment>
<name>A0A2I1NBJ7_9BACT</name>
<dbReference type="Proteomes" id="UP000234639">
    <property type="component" value="Unassembled WGS sequence"/>
</dbReference>
<sequence length="179" mass="21174">MKVRDLYAMICVIFATNFKGIISEDNFKKMAPKWILQNETTANKTAHEIWQKALKEDYSEICKDYENLKKFFKMDYYCLISKTDMSLFFEKVRYQKPFKELDESHAANMLAFLAAILKSDDGEKTHNFLGLYLTKYFMESFRALSEILKTKSKSDYYKALGWFLEDYLNMLKTTLGLKI</sequence>
<accession>A0A2I1NBJ7</accession>
<organism evidence="1 2">
    <name type="scientific">Campylobacter ureolyticus</name>
    <dbReference type="NCBI Taxonomy" id="827"/>
    <lineage>
        <taxon>Bacteria</taxon>
        <taxon>Pseudomonadati</taxon>
        <taxon>Campylobacterota</taxon>
        <taxon>Epsilonproteobacteria</taxon>
        <taxon>Campylobacterales</taxon>
        <taxon>Campylobacteraceae</taxon>
        <taxon>Campylobacter</taxon>
    </lineage>
</organism>
<evidence type="ECO:0000313" key="2">
    <source>
        <dbReference type="Proteomes" id="UP000234639"/>
    </source>
</evidence>
<evidence type="ECO:0000313" key="1">
    <source>
        <dbReference type="EMBL" id="PKZ29748.1"/>
    </source>
</evidence>
<gene>
    <name evidence="1" type="ORF">CYJ41_02330</name>
</gene>
<reference evidence="1 2" key="1">
    <citation type="submission" date="2017-12" db="EMBL/GenBank/DDBJ databases">
        <title>Phylogenetic diversity of female urinary microbiome.</title>
        <authorList>
            <person name="Thomas-White K."/>
            <person name="Wolfe A.J."/>
        </authorList>
    </citation>
    <scope>NUCLEOTIDE SEQUENCE [LARGE SCALE GENOMIC DNA]</scope>
    <source>
        <strain evidence="1 2">UMB0112</strain>
    </source>
</reference>
<proteinExistence type="predicted"/>
<dbReference type="AlphaFoldDB" id="A0A2I1NBJ7"/>